<dbReference type="PROSITE" id="PS51318">
    <property type="entry name" value="TAT"/>
    <property type="match status" value="1"/>
</dbReference>
<sequence length="500" mass="54725">MSGKKSRIGRRLFLMGGAAIAGAVAGRSLTLSTNARGPLFPKPEDAMADGVLNDASELSPTPVRRHITLSSAPDTATIEAIRKELEAAKAAGQPFVASAARHSMGGQSLARDGAVLTLDQEWLEPNTAARTYRVAAGTRWSTVISKLDKIGFSPAVMQSNNDFGVASTFSVNAHGWPVPFSGCGSTVRSLKLVTAGGELITCSRTENADIFNHAMGGYGLFGVITELELDMVPNALLQPQFERLAGRDLGKRFAEALATDPSIQMAYGRMDVSLDRFFDDALFITYRPTADQSNIPPAVGSGIVSRIARDIFRAQVESDEIKHLRWWTEAVANPAIAAQSTRNSLMNEPVITLDDRDPGRTDILHEYFVSPSHFAEFVEACKDVIPASYQQLLNITLRYVNTDRDSVLTYATEPRIAAVMLFSQEKTMRGEADMARMTEALIERVIAIGGSYYLPYRPHARLDQLQKAYPRAADFVAFKRKLDPGLLFRNGLWQNYLSSI</sequence>
<gene>
    <name evidence="4" type="ORF">ABID16_003874</name>
</gene>
<protein>
    <submittedName>
        <fullName evidence="4">FAD/FMN-containing dehydrogenase</fullName>
    </submittedName>
</protein>
<dbReference type="InterPro" id="IPR036318">
    <property type="entry name" value="FAD-bd_PCMH-like_sf"/>
</dbReference>
<dbReference type="SUPFAM" id="SSF55103">
    <property type="entry name" value="FAD-linked oxidases, C-terminal domain"/>
    <property type="match status" value="1"/>
</dbReference>
<feature type="domain" description="FAD-binding PCMH-type" evidence="3">
    <location>
        <begin position="58"/>
        <end position="234"/>
    </location>
</feature>
<dbReference type="InterPro" id="IPR006094">
    <property type="entry name" value="Oxid_FAD_bind_N"/>
</dbReference>
<evidence type="ECO:0000259" key="3">
    <source>
        <dbReference type="PROSITE" id="PS51387"/>
    </source>
</evidence>
<dbReference type="InterPro" id="IPR016171">
    <property type="entry name" value="Vanillyl_alc_oxidase_C-sub2"/>
</dbReference>
<dbReference type="Proteomes" id="UP001549047">
    <property type="component" value="Unassembled WGS sequence"/>
</dbReference>
<evidence type="ECO:0000256" key="2">
    <source>
        <dbReference type="ARBA" id="ARBA00022827"/>
    </source>
</evidence>
<keyword evidence="1" id="KW-0285">Flavoprotein</keyword>
<evidence type="ECO:0000256" key="1">
    <source>
        <dbReference type="ARBA" id="ARBA00022630"/>
    </source>
</evidence>
<keyword evidence="5" id="KW-1185">Reference proteome</keyword>
<dbReference type="EMBL" id="JBEPMB010000008">
    <property type="protein sequence ID" value="MET3615527.1"/>
    <property type="molecule type" value="Genomic_DNA"/>
</dbReference>
<dbReference type="PANTHER" id="PTHR43762">
    <property type="entry name" value="L-GULONOLACTONE OXIDASE"/>
    <property type="match status" value="1"/>
</dbReference>
<dbReference type="InterPro" id="IPR016169">
    <property type="entry name" value="FAD-bd_PCMH_sub2"/>
</dbReference>
<dbReference type="InterPro" id="IPR006311">
    <property type="entry name" value="TAT_signal"/>
</dbReference>
<organism evidence="4 5">
    <name type="scientific">Rhizobium aquaticum</name>
    <dbReference type="NCBI Taxonomy" id="1549636"/>
    <lineage>
        <taxon>Bacteria</taxon>
        <taxon>Pseudomonadati</taxon>
        <taxon>Pseudomonadota</taxon>
        <taxon>Alphaproteobacteria</taxon>
        <taxon>Hyphomicrobiales</taxon>
        <taxon>Rhizobiaceae</taxon>
        <taxon>Rhizobium/Agrobacterium group</taxon>
        <taxon>Rhizobium</taxon>
    </lineage>
</organism>
<dbReference type="Gene3D" id="1.10.45.10">
    <property type="entry name" value="Vanillyl-alcohol Oxidase, Chain A, domain 4"/>
    <property type="match status" value="1"/>
</dbReference>
<dbReference type="InterPro" id="IPR010031">
    <property type="entry name" value="FAD_lactone_oxidase-like"/>
</dbReference>
<dbReference type="Gene3D" id="3.30.43.10">
    <property type="entry name" value="Uridine Diphospho-n-acetylenolpyruvylglucosamine Reductase, domain 2"/>
    <property type="match status" value="1"/>
</dbReference>
<keyword evidence="2" id="KW-0274">FAD</keyword>
<comment type="caution">
    <text evidence="4">The sequence shown here is derived from an EMBL/GenBank/DDBJ whole genome shotgun (WGS) entry which is preliminary data.</text>
</comment>
<dbReference type="InterPro" id="IPR016164">
    <property type="entry name" value="FAD-linked_Oxase-like_C"/>
</dbReference>
<accession>A0ABV2J438</accession>
<dbReference type="SUPFAM" id="SSF56176">
    <property type="entry name" value="FAD-binding/transporter-associated domain-like"/>
    <property type="match status" value="1"/>
</dbReference>
<evidence type="ECO:0000313" key="4">
    <source>
        <dbReference type="EMBL" id="MET3615527.1"/>
    </source>
</evidence>
<dbReference type="PANTHER" id="PTHR43762:SF1">
    <property type="entry name" value="D-ARABINONO-1,4-LACTONE OXIDASE"/>
    <property type="match status" value="1"/>
</dbReference>
<evidence type="ECO:0000313" key="5">
    <source>
        <dbReference type="Proteomes" id="UP001549047"/>
    </source>
</evidence>
<proteinExistence type="predicted"/>
<dbReference type="PROSITE" id="PS51387">
    <property type="entry name" value="FAD_PCMH"/>
    <property type="match status" value="1"/>
</dbReference>
<reference evidence="4 5" key="1">
    <citation type="submission" date="2024-06" db="EMBL/GenBank/DDBJ databases">
        <title>Genomic Encyclopedia of Type Strains, Phase IV (KMG-IV): sequencing the most valuable type-strain genomes for metagenomic binning, comparative biology and taxonomic classification.</title>
        <authorList>
            <person name="Goeker M."/>
        </authorList>
    </citation>
    <scope>NUCLEOTIDE SEQUENCE [LARGE SCALE GENOMIC DNA]</scope>
    <source>
        <strain evidence="4 5">DSM 29780</strain>
    </source>
</reference>
<dbReference type="Pfam" id="PF01565">
    <property type="entry name" value="FAD_binding_4"/>
    <property type="match status" value="1"/>
</dbReference>
<dbReference type="InterPro" id="IPR016166">
    <property type="entry name" value="FAD-bd_PCMH"/>
</dbReference>
<dbReference type="Gene3D" id="3.30.465.10">
    <property type="match status" value="1"/>
</dbReference>
<dbReference type="InterPro" id="IPR016167">
    <property type="entry name" value="FAD-bd_PCMH_sub1"/>
</dbReference>
<name>A0ABV2J438_9HYPH</name>